<dbReference type="InterPro" id="IPR016181">
    <property type="entry name" value="Acyl_CoA_acyltransferase"/>
</dbReference>
<dbReference type="OrthoDB" id="61113at2759"/>
<dbReference type="AlphaFoldDB" id="A0A1C7MJ10"/>
<proteinExistence type="predicted"/>
<comment type="caution">
    <text evidence="2">The sequence shown here is derived from an EMBL/GenBank/DDBJ whole genome shotgun (WGS) entry which is preliminary data.</text>
</comment>
<dbReference type="Proteomes" id="UP000092993">
    <property type="component" value="Unassembled WGS sequence"/>
</dbReference>
<name>A0A1C7MJ10_GRIFR</name>
<feature type="region of interest" description="Disordered" evidence="1">
    <location>
        <begin position="1"/>
        <end position="25"/>
    </location>
</feature>
<evidence type="ECO:0000313" key="2">
    <source>
        <dbReference type="EMBL" id="OBZ76810.1"/>
    </source>
</evidence>
<keyword evidence="3" id="KW-1185">Reference proteome</keyword>
<accession>A0A1C7MJ10</accession>
<gene>
    <name evidence="2" type="ORF">A0H81_03360</name>
</gene>
<dbReference type="OMA" id="SEMIYIR"/>
<protein>
    <recommendedName>
        <fullName evidence="4">N-acetyltransferase domain-containing protein</fullName>
    </recommendedName>
</protein>
<organism evidence="2 3">
    <name type="scientific">Grifola frondosa</name>
    <name type="common">Maitake</name>
    <name type="synonym">Polyporus frondosus</name>
    <dbReference type="NCBI Taxonomy" id="5627"/>
    <lineage>
        <taxon>Eukaryota</taxon>
        <taxon>Fungi</taxon>
        <taxon>Dikarya</taxon>
        <taxon>Basidiomycota</taxon>
        <taxon>Agaricomycotina</taxon>
        <taxon>Agaricomycetes</taxon>
        <taxon>Polyporales</taxon>
        <taxon>Grifolaceae</taxon>
        <taxon>Grifola</taxon>
    </lineage>
</organism>
<dbReference type="STRING" id="5627.A0A1C7MJ10"/>
<reference evidence="2 3" key="1">
    <citation type="submission" date="2016-03" db="EMBL/GenBank/DDBJ databases">
        <title>Whole genome sequencing of Grifola frondosa 9006-11.</title>
        <authorList>
            <person name="Min B."/>
            <person name="Park H."/>
            <person name="Kim J.-G."/>
            <person name="Cho H."/>
            <person name="Oh Y.-L."/>
            <person name="Kong W.-S."/>
            <person name="Choi I.-G."/>
        </authorList>
    </citation>
    <scope>NUCLEOTIDE SEQUENCE [LARGE SCALE GENOMIC DNA]</scope>
    <source>
        <strain evidence="2 3">9006-11</strain>
    </source>
</reference>
<sequence length="252" mass="28186">MRHTLTPCRPFRDRDAAQHENVNSAPVSSAIYRAQQLNDPRAPRSGLSSLGGDYPLSEMIYIRQLSDPSEEQVEAAVQVLMSAFRNDSGMASLSGGNRHLEGVIYRMSIRASVTRGEFHVAIDNDIIQGVAIWIGPGTDWLFYEQPEFTGQLSPYLKECTGLLMEDLYNAAFRAEFQRQGTGRTLLKAVSHKADSTSKRMIADVKSPHNVQCFRSLGFSYRSVKNFAAKDFVGFPLWCMPHHVLQPLGYPQS</sequence>
<dbReference type="Gene3D" id="3.40.630.30">
    <property type="match status" value="1"/>
</dbReference>
<evidence type="ECO:0000256" key="1">
    <source>
        <dbReference type="SAM" id="MobiDB-lite"/>
    </source>
</evidence>
<evidence type="ECO:0000313" key="3">
    <source>
        <dbReference type="Proteomes" id="UP000092993"/>
    </source>
</evidence>
<evidence type="ECO:0008006" key="4">
    <source>
        <dbReference type="Google" id="ProtNLM"/>
    </source>
</evidence>
<dbReference type="SUPFAM" id="SSF55729">
    <property type="entry name" value="Acyl-CoA N-acyltransferases (Nat)"/>
    <property type="match status" value="1"/>
</dbReference>
<dbReference type="EMBL" id="LUGG01000003">
    <property type="protein sequence ID" value="OBZ76810.1"/>
    <property type="molecule type" value="Genomic_DNA"/>
</dbReference>